<dbReference type="RefSeq" id="WP_303902589.1">
    <property type="nucleotide sequence ID" value="NZ_DYXC01000033.1"/>
</dbReference>
<feature type="compositionally biased region" description="Basic and acidic residues" evidence="1">
    <location>
        <begin position="66"/>
        <end position="75"/>
    </location>
</feature>
<comment type="caution">
    <text evidence="3">The sequence shown here is derived from an EMBL/GenBank/DDBJ whole genome shotgun (WGS) entry which is preliminary data.</text>
</comment>
<dbReference type="GO" id="GO:0003677">
    <property type="term" value="F:DNA binding"/>
    <property type="evidence" value="ECO:0007669"/>
    <property type="project" value="UniProtKB-KW"/>
</dbReference>
<keyword evidence="3" id="KW-0238">DNA-binding</keyword>
<dbReference type="SUPFAM" id="SSF46955">
    <property type="entry name" value="Putative DNA-binding domain"/>
    <property type="match status" value="1"/>
</dbReference>
<dbReference type="AlphaFoldDB" id="A0A921K6Y0"/>
<organism evidence="3 4">
    <name type="scientific">Enteractinococcus helveticum</name>
    <dbReference type="NCBI Taxonomy" id="1837282"/>
    <lineage>
        <taxon>Bacteria</taxon>
        <taxon>Bacillati</taxon>
        <taxon>Actinomycetota</taxon>
        <taxon>Actinomycetes</taxon>
        <taxon>Micrococcales</taxon>
        <taxon>Micrococcaceae</taxon>
    </lineage>
</organism>
<feature type="region of interest" description="Disordered" evidence="1">
    <location>
        <begin position="62"/>
        <end position="94"/>
    </location>
</feature>
<name>A0A921K6Y0_9MICC</name>
<protein>
    <submittedName>
        <fullName evidence="3">Excisionase family DNA-binding protein</fullName>
    </submittedName>
</protein>
<feature type="domain" description="Helix-turn-helix" evidence="2">
    <location>
        <begin position="15"/>
        <end position="61"/>
    </location>
</feature>
<evidence type="ECO:0000313" key="4">
    <source>
        <dbReference type="Proteomes" id="UP000703315"/>
    </source>
</evidence>
<accession>A0A921K6Y0</accession>
<evidence type="ECO:0000256" key="1">
    <source>
        <dbReference type="SAM" id="MobiDB-lite"/>
    </source>
</evidence>
<sequence>MASSPAQNEEEIAQLTTQQAADHLGISCPTLVKLLEQGEISFTKVGRHRRVTLEDVVAYEQSSRQSRREALRELTEQASAEGTYFQHPESHETR</sequence>
<proteinExistence type="predicted"/>
<reference evidence="3" key="2">
    <citation type="submission" date="2021-09" db="EMBL/GenBank/DDBJ databases">
        <authorList>
            <person name="Gilroy R."/>
        </authorList>
    </citation>
    <scope>NUCLEOTIDE SEQUENCE</scope>
    <source>
        <strain evidence="3">ChiHjej13B12-14962</strain>
    </source>
</reference>
<dbReference type="Proteomes" id="UP000703315">
    <property type="component" value="Unassembled WGS sequence"/>
</dbReference>
<dbReference type="InterPro" id="IPR041657">
    <property type="entry name" value="HTH_17"/>
</dbReference>
<gene>
    <name evidence="3" type="ORF">K8V32_02860</name>
</gene>
<dbReference type="InterPro" id="IPR010093">
    <property type="entry name" value="SinI_DNA-bd"/>
</dbReference>
<dbReference type="NCBIfam" id="TIGR01764">
    <property type="entry name" value="excise"/>
    <property type="match status" value="1"/>
</dbReference>
<dbReference type="InterPro" id="IPR009061">
    <property type="entry name" value="DNA-bd_dom_put_sf"/>
</dbReference>
<evidence type="ECO:0000259" key="2">
    <source>
        <dbReference type="Pfam" id="PF12728"/>
    </source>
</evidence>
<reference evidence="3" key="1">
    <citation type="journal article" date="2021" name="PeerJ">
        <title>Extensive microbial diversity within the chicken gut microbiome revealed by metagenomics and culture.</title>
        <authorList>
            <person name="Gilroy R."/>
            <person name="Ravi A."/>
            <person name="Getino M."/>
            <person name="Pursley I."/>
            <person name="Horton D.L."/>
            <person name="Alikhan N.F."/>
            <person name="Baker D."/>
            <person name="Gharbi K."/>
            <person name="Hall N."/>
            <person name="Watson M."/>
            <person name="Adriaenssens E.M."/>
            <person name="Foster-Nyarko E."/>
            <person name="Jarju S."/>
            <person name="Secka A."/>
            <person name="Antonio M."/>
            <person name="Oren A."/>
            <person name="Chaudhuri R.R."/>
            <person name="La Ragione R."/>
            <person name="Hildebrand F."/>
            <person name="Pallen M.J."/>
        </authorList>
    </citation>
    <scope>NUCLEOTIDE SEQUENCE</scope>
    <source>
        <strain evidence="3">ChiHjej13B12-14962</strain>
    </source>
</reference>
<dbReference type="EMBL" id="DYXC01000033">
    <property type="protein sequence ID" value="HJF13731.1"/>
    <property type="molecule type" value="Genomic_DNA"/>
</dbReference>
<evidence type="ECO:0000313" key="3">
    <source>
        <dbReference type="EMBL" id="HJF13731.1"/>
    </source>
</evidence>
<dbReference type="Pfam" id="PF12728">
    <property type="entry name" value="HTH_17"/>
    <property type="match status" value="1"/>
</dbReference>